<evidence type="ECO:0000313" key="1">
    <source>
        <dbReference type="EMBL" id="KAI4351414.1"/>
    </source>
</evidence>
<protein>
    <submittedName>
        <fullName evidence="1">Uncharacterized protein</fullName>
    </submittedName>
</protein>
<reference evidence="1 2" key="1">
    <citation type="journal article" date="2022" name="DNA Res.">
        <title>Chromosomal-level genome assembly of the orchid tree Bauhinia variegata (Leguminosae; Cercidoideae) supports the allotetraploid origin hypothesis of Bauhinia.</title>
        <authorList>
            <person name="Zhong Y."/>
            <person name="Chen Y."/>
            <person name="Zheng D."/>
            <person name="Pang J."/>
            <person name="Liu Y."/>
            <person name="Luo S."/>
            <person name="Meng S."/>
            <person name="Qian L."/>
            <person name="Wei D."/>
            <person name="Dai S."/>
            <person name="Zhou R."/>
        </authorList>
    </citation>
    <scope>NUCLEOTIDE SEQUENCE [LARGE SCALE GENOMIC DNA]</scope>
    <source>
        <strain evidence="1">BV-YZ2020</strain>
    </source>
</reference>
<name>A0ACB9PTT3_BAUVA</name>
<organism evidence="1 2">
    <name type="scientific">Bauhinia variegata</name>
    <name type="common">Purple orchid tree</name>
    <name type="synonym">Phanera variegata</name>
    <dbReference type="NCBI Taxonomy" id="167791"/>
    <lineage>
        <taxon>Eukaryota</taxon>
        <taxon>Viridiplantae</taxon>
        <taxon>Streptophyta</taxon>
        <taxon>Embryophyta</taxon>
        <taxon>Tracheophyta</taxon>
        <taxon>Spermatophyta</taxon>
        <taxon>Magnoliopsida</taxon>
        <taxon>eudicotyledons</taxon>
        <taxon>Gunneridae</taxon>
        <taxon>Pentapetalae</taxon>
        <taxon>rosids</taxon>
        <taxon>fabids</taxon>
        <taxon>Fabales</taxon>
        <taxon>Fabaceae</taxon>
        <taxon>Cercidoideae</taxon>
        <taxon>Cercideae</taxon>
        <taxon>Bauhiniinae</taxon>
        <taxon>Bauhinia</taxon>
    </lineage>
</organism>
<gene>
    <name evidence="1" type="ORF">L6164_005783</name>
</gene>
<dbReference type="EMBL" id="CM039428">
    <property type="protein sequence ID" value="KAI4351414.1"/>
    <property type="molecule type" value="Genomic_DNA"/>
</dbReference>
<evidence type="ECO:0000313" key="2">
    <source>
        <dbReference type="Proteomes" id="UP000828941"/>
    </source>
</evidence>
<proteinExistence type="predicted"/>
<sequence>MALNVIKIKGKLLKNCFWELWKFKRASATALNSAVFDHFGKWVRCCYFHQEAMAYVPRDVPKGHFVVYVGEHCKRFVIEVTVLNHPLFEALLDHAEDVFGFTNASKLHIPCHETIFLSILHNAAASVQEQRFLPCF</sequence>
<comment type="caution">
    <text evidence="1">The sequence shown here is derived from an EMBL/GenBank/DDBJ whole genome shotgun (WGS) entry which is preliminary data.</text>
</comment>
<accession>A0ACB9PTT3</accession>
<dbReference type="Proteomes" id="UP000828941">
    <property type="component" value="Chromosome 3"/>
</dbReference>
<keyword evidence="2" id="KW-1185">Reference proteome</keyword>